<comment type="caution">
    <text evidence="1">The sequence shown here is derived from an EMBL/GenBank/DDBJ whole genome shotgun (WGS) entry which is preliminary data.</text>
</comment>
<sequence>HLTNATDAIELGLLDAMRSSGSCLDAPQSLQGSSSSPEIIILNGKSREEAARLDMDPQAWD</sequence>
<organism evidence="1 2">
    <name type="scientific">Oceanidesulfovibrio marinus</name>
    <dbReference type="NCBI Taxonomy" id="370038"/>
    <lineage>
        <taxon>Bacteria</taxon>
        <taxon>Pseudomonadati</taxon>
        <taxon>Thermodesulfobacteriota</taxon>
        <taxon>Desulfovibrionia</taxon>
        <taxon>Desulfovibrionales</taxon>
        <taxon>Desulfovibrionaceae</taxon>
        <taxon>Oceanidesulfovibrio</taxon>
    </lineage>
</organism>
<dbReference type="AlphaFoldDB" id="A0A6P1ZAS4"/>
<feature type="non-terminal residue" evidence="1">
    <location>
        <position position="1"/>
    </location>
</feature>
<reference evidence="1 2" key="1">
    <citation type="submission" date="2018-06" db="EMBL/GenBank/DDBJ databases">
        <title>Complete genome of Desulfovibrio marinus P48SEP.</title>
        <authorList>
            <person name="Crispim J.S."/>
            <person name="Vidigal P.M.P."/>
            <person name="Silva L.C.F."/>
            <person name="Araujo L.C."/>
            <person name="Laguardia C.N."/>
            <person name="Dias R.S."/>
            <person name="Sousa M.P."/>
            <person name="Paula S.O."/>
            <person name="Silva C."/>
        </authorList>
    </citation>
    <scope>NUCLEOTIDE SEQUENCE [LARGE SCALE GENOMIC DNA]</scope>
    <source>
        <strain evidence="1 2">P48SEP</strain>
    </source>
</reference>
<dbReference type="EMBL" id="QMIF01000331">
    <property type="protein sequence ID" value="TVM24290.1"/>
    <property type="molecule type" value="Genomic_DNA"/>
</dbReference>
<accession>A0A6P1ZAS4</accession>
<name>A0A6P1ZAS4_9BACT</name>
<protein>
    <submittedName>
        <fullName evidence="1">Uncharacterized protein</fullName>
    </submittedName>
</protein>
<dbReference type="RefSeq" id="WP_412973831.1">
    <property type="nucleotide sequence ID" value="NZ_QMIF01000331.1"/>
</dbReference>
<evidence type="ECO:0000313" key="1">
    <source>
        <dbReference type="EMBL" id="TVM24290.1"/>
    </source>
</evidence>
<gene>
    <name evidence="1" type="ORF">DQK91_23420</name>
</gene>
<dbReference type="Proteomes" id="UP000434052">
    <property type="component" value="Unassembled WGS sequence"/>
</dbReference>
<proteinExistence type="predicted"/>
<evidence type="ECO:0000313" key="2">
    <source>
        <dbReference type="Proteomes" id="UP000434052"/>
    </source>
</evidence>